<organism evidence="2 3">
    <name type="scientific">Rhizobium tumorigenes</name>
    <dbReference type="NCBI Taxonomy" id="2041385"/>
    <lineage>
        <taxon>Bacteria</taxon>
        <taxon>Pseudomonadati</taxon>
        <taxon>Pseudomonadota</taxon>
        <taxon>Alphaproteobacteria</taxon>
        <taxon>Hyphomicrobiales</taxon>
        <taxon>Rhizobiaceae</taxon>
        <taxon>Rhizobium/Agrobacterium group</taxon>
        <taxon>Rhizobium</taxon>
    </lineage>
</organism>
<keyword evidence="2" id="KW-0614">Plasmid</keyword>
<dbReference type="KEGG" id="rtu:PR017_20490"/>
<gene>
    <name evidence="2" type="ORF">PR017_20490</name>
</gene>
<evidence type="ECO:0008006" key="4">
    <source>
        <dbReference type="Google" id="ProtNLM"/>
    </source>
</evidence>
<dbReference type="EMBL" id="CP117256">
    <property type="protein sequence ID" value="WFR97586.1"/>
    <property type="molecule type" value="Genomic_DNA"/>
</dbReference>
<reference evidence="2 3" key="1">
    <citation type="journal article" date="2018" name="Sci. Rep.">
        <title>Rhizobium tumorigenes sp. nov., a novel plant tumorigenic bacterium isolated from cane gall tumors on thornless blackberry.</title>
        <authorList>
            <person name="Kuzmanovi N."/>
            <person name="Smalla K."/>
            <person name="Gronow S."/>
            <person name="PuBawska J."/>
        </authorList>
    </citation>
    <scope>NUCLEOTIDE SEQUENCE [LARGE SCALE GENOMIC DNA]</scope>
    <source>
        <strain evidence="2 3">1078</strain>
    </source>
</reference>
<feature type="chain" id="PRO_5042000807" description="Neuromedin U" evidence="1">
    <location>
        <begin position="20"/>
        <end position="267"/>
    </location>
</feature>
<evidence type="ECO:0000313" key="3">
    <source>
        <dbReference type="Proteomes" id="UP000249499"/>
    </source>
</evidence>
<keyword evidence="3" id="KW-1185">Reference proteome</keyword>
<protein>
    <recommendedName>
        <fullName evidence="4">Neuromedin U</fullName>
    </recommendedName>
</protein>
<accession>A0AAF1KW17</accession>
<geneLocation type="plasmid" evidence="2 3">
    <name>pRt1078</name>
</geneLocation>
<feature type="signal peptide" evidence="1">
    <location>
        <begin position="1"/>
        <end position="19"/>
    </location>
</feature>
<proteinExistence type="predicted"/>
<evidence type="ECO:0000313" key="2">
    <source>
        <dbReference type="EMBL" id="WFR97586.1"/>
    </source>
</evidence>
<dbReference type="RefSeq" id="WP_111221369.1">
    <property type="nucleotide sequence ID" value="NZ_CP117256.1"/>
</dbReference>
<dbReference type="Proteomes" id="UP000249499">
    <property type="component" value="Plasmid pRt1078"/>
</dbReference>
<evidence type="ECO:0000256" key="1">
    <source>
        <dbReference type="SAM" id="SignalP"/>
    </source>
</evidence>
<sequence length="267" mass="28666">MYGLKGLAVVAAVFGLATAAAGQEHQDVNDANNPLTPKITVNLQDYYVPSFVDVPGHPHANQFLVRGLVPSDLFGAPQLFRFTLPVAISPEVPHGYVTGLGDLTLMDIFILPKQGDITFGAGPLIVAPTATDKSLGNGKWQAGGAGIVVAPQEWGLLAGLGTYQTSFAGQHEREDVNLLTFEPIVNVNLKDGWYLRSTATWNFNLGNGASYIPVGFGVGKVFQLDKGVTMNAFIEPQYTVWNDGSGAPRWQVFAGVNFQFPIHRPAQ</sequence>
<keyword evidence="1" id="KW-0732">Signal</keyword>
<name>A0AAF1KW17_9HYPH</name>
<reference evidence="3" key="2">
    <citation type="journal article" date="2023" name="MicrobiologyOpen">
        <title>Genomics of the tumorigenes clade of the family Rhizobiaceae and description of Rhizobium rhododendri sp. nov.</title>
        <authorList>
            <person name="Kuzmanovic N."/>
            <person name="diCenzo G.C."/>
            <person name="Bunk B."/>
            <person name="Sproeer C."/>
            <person name="Fruehling A."/>
            <person name="Neumann-Schaal M."/>
            <person name="Overmann J."/>
            <person name="Smalla K."/>
        </authorList>
    </citation>
    <scope>NUCLEOTIDE SEQUENCE [LARGE SCALE GENOMIC DNA]</scope>
    <source>
        <strain evidence="3">1078</strain>
        <plasmid evidence="3">pRt1078</plasmid>
    </source>
</reference>
<dbReference type="AlphaFoldDB" id="A0AAF1KW17"/>